<dbReference type="RefSeq" id="WP_271634480.1">
    <property type="nucleotide sequence ID" value="NZ_CP094970.1"/>
</dbReference>
<evidence type="ECO:0000256" key="4">
    <source>
        <dbReference type="ARBA" id="ARBA00022692"/>
    </source>
</evidence>
<dbReference type="GO" id="GO:0006865">
    <property type="term" value="P:amino acid transport"/>
    <property type="evidence" value="ECO:0007669"/>
    <property type="project" value="UniProtKB-KW"/>
</dbReference>
<dbReference type="KEGG" id="sgrg:L0C25_00830"/>
<evidence type="ECO:0000256" key="8">
    <source>
        <dbReference type="RuleBase" id="RU363032"/>
    </source>
</evidence>
<feature type="region of interest" description="Disordered" evidence="9">
    <location>
        <begin position="211"/>
        <end position="237"/>
    </location>
</feature>
<feature type="domain" description="ABC transmembrane type-1" evidence="10">
    <location>
        <begin position="65"/>
        <end position="237"/>
    </location>
</feature>
<keyword evidence="3" id="KW-1003">Cell membrane</keyword>
<proteinExistence type="inferred from homology"/>
<keyword evidence="6 8" id="KW-1133">Transmembrane helix</keyword>
<dbReference type="PANTHER" id="PTHR30614">
    <property type="entry name" value="MEMBRANE COMPONENT OF AMINO ACID ABC TRANSPORTER"/>
    <property type="match status" value="1"/>
</dbReference>
<keyword evidence="7 8" id="KW-0472">Membrane</keyword>
<evidence type="ECO:0000256" key="9">
    <source>
        <dbReference type="SAM" id="MobiDB-lite"/>
    </source>
</evidence>
<dbReference type="PANTHER" id="PTHR30614:SF0">
    <property type="entry name" value="L-CYSTINE TRANSPORT SYSTEM PERMEASE PROTEIN TCYL"/>
    <property type="match status" value="1"/>
</dbReference>
<evidence type="ECO:0000259" key="10">
    <source>
        <dbReference type="PROSITE" id="PS50928"/>
    </source>
</evidence>
<dbReference type="CDD" id="cd06261">
    <property type="entry name" value="TM_PBP2"/>
    <property type="match status" value="1"/>
</dbReference>
<feature type="transmembrane region" description="Helical" evidence="8">
    <location>
        <begin position="21"/>
        <end position="41"/>
    </location>
</feature>
<comment type="subcellular location">
    <subcellularLocation>
        <location evidence="1 8">Cell membrane</location>
        <topology evidence="1 8">Multi-pass membrane protein</topology>
    </subcellularLocation>
</comment>
<dbReference type="InterPro" id="IPR000515">
    <property type="entry name" value="MetI-like"/>
</dbReference>
<feature type="transmembrane region" description="Helical" evidence="8">
    <location>
        <begin position="101"/>
        <end position="123"/>
    </location>
</feature>
<evidence type="ECO:0000256" key="5">
    <source>
        <dbReference type="ARBA" id="ARBA00022970"/>
    </source>
</evidence>
<sequence>MTISHGDVLLRPLAVKPSRHPLRIASAVLLASLIVLAGLGVERSGVIEFGELHTYLFDSAILHGLRMTVLMTATSLVLGLVAGLVFALLRLSKNPVARAVSAGYVWVFLGTPAIVQLIFWYNIGVVIPTITIGIPGVFELYSGTTNALLTPFVAAVIALGLHEGAYYAEIIRSGIISVDQGQRAAAQSLGMRSSTIMRRVVLPQAFRVMIPPRNGPRDRPPQGHLARHGDCRRRDDD</sequence>
<dbReference type="GO" id="GO:0022857">
    <property type="term" value="F:transmembrane transporter activity"/>
    <property type="evidence" value="ECO:0007669"/>
    <property type="project" value="InterPro"/>
</dbReference>
<dbReference type="Gene3D" id="1.10.3720.10">
    <property type="entry name" value="MetI-like"/>
    <property type="match status" value="1"/>
</dbReference>
<dbReference type="Proteomes" id="UP001164390">
    <property type="component" value="Chromosome"/>
</dbReference>
<keyword evidence="5" id="KW-0029">Amino-acid transport</keyword>
<dbReference type="AlphaFoldDB" id="A0AA46TIA2"/>
<feature type="transmembrane region" description="Helical" evidence="8">
    <location>
        <begin position="61"/>
        <end position="89"/>
    </location>
</feature>
<evidence type="ECO:0000256" key="6">
    <source>
        <dbReference type="ARBA" id="ARBA00022989"/>
    </source>
</evidence>
<dbReference type="GO" id="GO:0043190">
    <property type="term" value="C:ATP-binding cassette (ABC) transporter complex"/>
    <property type="evidence" value="ECO:0007669"/>
    <property type="project" value="InterPro"/>
</dbReference>
<feature type="compositionally biased region" description="Basic and acidic residues" evidence="9">
    <location>
        <begin position="215"/>
        <end position="237"/>
    </location>
</feature>
<keyword evidence="2 8" id="KW-0813">Transport</keyword>
<name>A0AA46TIA2_9ACTN</name>
<evidence type="ECO:0000313" key="12">
    <source>
        <dbReference type="Proteomes" id="UP001164390"/>
    </source>
</evidence>
<dbReference type="SUPFAM" id="SSF161098">
    <property type="entry name" value="MetI-like"/>
    <property type="match status" value="1"/>
</dbReference>
<gene>
    <name evidence="11" type="ORF">L0C25_00830</name>
</gene>
<evidence type="ECO:0000256" key="3">
    <source>
        <dbReference type="ARBA" id="ARBA00022475"/>
    </source>
</evidence>
<reference evidence="11" key="1">
    <citation type="submission" date="2022-01" db="EMBL/GenBank/DDBJ databases">
        <title>Nocardioidaceae gen. sp. A5X3R13.</title>
        <authorList>
            <person name="Lopez Marin M.A."/>
            <person name="Uhlik O."/>
        </authorList>
    </citation>
    <scope>NUCLEOTIDE SEQUENCE</scope>
    <source>
        <strain evidence="11">A5X3R13</strain>
    </source>
</reference>
<keyword evidence="4 8" id="KW-0812">Transmembrane</keyword>
<dbReference type="InterPro" id="IPR043429">
    <property type="entry name" value="ArtM/GltK/GlnP/TcyL/YhdX-like"/>
</dbReference>
<protein>
    <submittedName>
        <fullName evidence="11">Amino acid ABC transporter permease</fullName>
    </submittedName>
</protein>
<evidence type="ECO:0000256" key="2">
    <source>
        <dbReference type="ARBA" id="ARBA00022448"/>
    </source>
</evidence>
<dbReference type="InterPro" id="IPR035906">
    <property type="entry name" value="MetI-like_sf"/>
</dbReference>
<dbReference type="EMBL" id="CP094970">
    <property type="protein sequence ID" value="UYM05658.1"/>
    <property type="molecule type" value="Genomic_DNA"/>
</dbReference>
<keyword evidence="12" id="KW-1185">Reference proteome</keyword>
<feature type="transmembrane region" description="Helical" evidence="8">
    <location>
        <begin position="143"/>
        <end position="162"/>
    </location>
</feature>
<organism evidence="11 12">
    <name type="scientific">Solicola gregarius</name>
    <dbReference type="NCBI Taxonomy" id="2908642"/>
    <lineage>
        <taxon>Bacteria</taxon>
        <taxon>Bacillati</taxon>
        <taxon>Actinomycetota</taxon>
        <taxon>Actinomycetes</taxon>
        <taxon>Propionibacteriales</taxon>
        <taxon>Nocardioidaceae</taxon>
        <taxon>Solicola</taxon>
    </lineage>
</organism>
<dbReference type="Pfam" id="PF00528">
    <property type="entry name" value="BPD_transp_1"/>
    <property type="match status" value="1"/>
</dbReference>
<evidence type="ECO:0000256" key="1">
    <source>
        <dbReference type="ARBA" id="ARBA00004651"/>
    </source>
</evidence>
<comment type="similarity">
    <text evidence="8">Belongs to the binding-protein-dependent transport system permease family.</text>
</comment>
<evidence type="ECO:0000256" key="7">
    <source>
        <dbReference type="ARBA" id="ARBA00023136"/>
    </source>
</evidence>
<dbReference type="InterPro" id="IPR010065">
    <property type="entry name" value="AA_ABC_transptr_permease_3TM"/>
</dbReference>
<accession>A0AA46TIA2</accession>
<dbReference type="PROSITE" id="PS50928">
    <property type="entry name" value="ABC_TM1"/>
    <property type="match status" value="1"/>
</dbReference>
<dbReference type="NCBIfam" id="TIGR01726">
    <property type="entry name" value="HEQRo_perm_3TM"/>
    <property type="match status" value="1"/>
</dbReference>
<evidence type="ECO:0000313" key="11">
    <source>
        <dbReference type="EMBL" id="UYM05658.1"/>
    </source>
</evidence>